<comment type="function">
    <text evidence="3">One of several proteins that assist in the late maturation steps of the functional core of the 30S ribosomal subunit. Helps release RbfA from mature subunits. May play a role in the assembly of ribosomal proteins into the subunit. Circularly permuted GTPase that catalyzes slow GTP hydrolysis, GTPase activity is stimulated by the 30S ribosomal subunit.</text>
</comment>
<dbReference type="InterPro" id="IPR012340">
    <property type="entry name" value="NA-bd_OB-fold"/>
</dbReference>
<dbReference type="PANTHER" id="PTHR32120:SF11">
    <property type="entry name" value="SMALL RIBOSOMAL SUBUNIT BIOGENESIS GTPASE RSGA 1, MITOCHONDRIAL-RELATED"/>
    <property type="match status" value="1"/>
</dbReference>
<keyword evidence="3" id="KW-0479">Metal-binding</keyword>
<dbReference type="AlphaFoldDB" id="A0A7R6PMV8"/>
<keyword evidence="3" id="KW-0963">Cytoplasm</keyword>
<dbReference type="GO" id="GO:0019843">
    <property type="term" value="F:rRNA binding"/>
    <property type="evidence" value="ECO:0007669"/>
    <property type="project" value="UniProtKB-KW"/>
</dbReference>
<evidence type="ECO:0000256" key="1">
    <source>
        <dbReference type="ARBA" id="ARBA00022741"/>
    </source>
</evidence>
<accession>A0A7R6PMV8</accession>
<organism evidence="6 7">
    <name type="scientific">Thermotomaculum hydrothermale</name>
    <dbReference type="NCBI Taxonomy" id="981385"/>
    <lineage>
        <taxon>Bacteria</taxon>
        <taxon>Pseudomonadati</taxon>
        <taxon>Acidobacteriota</taxon>
        <taxon>Holophagae</taxon>
        <taxon>Thermotomaculales</taxon>
        <taxon>Thermotomaculaceae</taxon>
        <taxon>Thermotomaculum</taxon>
    </lineage>
</organism>
<dbReference type="HAMAP" id="MF_01820">
    <property type="entry name" value="GTPase_RsgA"/>
    <property type="match status" value="1"/>
</dbReference>
<keyword evidence="1 3" id="KW-0547">Nucleotide-binding</keyword>
<evidence type="ECO:0000256" key="2">
    <source>
        <dbReference type="ARBA" id="ARBA00023134"/>
    </source>
</evidence>
<dbReference type="NCBIfam" id="TIGR00157">
    <property type="entry name" value="ribosome small subunit-dependent GTPase A"/>
    <property type="match status" value="1"/>
</dbReference>
<dbReference type="EC" id="3.6.1.-" evidence="3"/>
<gene>
    <name evidence="3 6" type="primary">rsgA</name>
    <name evidence="6" type="ORF">TTHT_0416</name>
</gene>
<protein>
    <recommendedName>
        <fullName evidence="3">Small ribosomal subunit biogenesis GTPase RsgA</fullName>
        <ecNumber evidence="3">3.6.1.-</ecNumber>
    </recommendedName>
</protein>
<comment type="subunit">
    <text evidence="3">Monomer. Associates with 30S ribosomal subunit, binds 16S rRNA.</text>
</comment>
<evidence type="ECO:0000313" key="6">
    <source>
        <dbReference type="EMBL" id="BBB32016.1"/>
    </source>
</evidence>
<dbReference type="GO" id="GO:0005525">
    <property type="term" value="F:GTP binding"/>
    <property type="evidence" value="ECO:0007669"/>
    <property type="project" value="UniProtKB-UniRule"/>
</dbReference>
<dbReference type="PROSITE" id="PS50936">
    <property type="entry name" value="ENGC_GTPASE"/>
    <property type="match status" value="1"/>
</dbReference>
<evidence type="ECO:0000259" key="5">
    <source>
        <dbReference type="PROSITE" id="PS51721"/>
    </source>
</evidence>
<dbReference type="InterPro" id="IPR004881">
    <property type="entry name" value="Ribosome_biogen_GTPase_RsgA"/>
</dbReference>
<dbReference type="CDD" id="cd01854">
    <property type="entry name" value="YjeQ_EngC"/>
    <property type="match status" value="1"/>
</dbReference>
<dbReference type="InterPro" id="IPR010914">
    <property type="entry name" value="RsgA_GTPase_dom"/>
</dbReference>
<dbReference type="GO" id="GO:0005737">
    <property type="term" value="C:cytoplasm"/>
    <property type="evidence" value="ECO:0007669"/>
    <property type="project" value="UniProtKB-SubCell"/>
</dbReference>
<dbReference type="SUPFAM" id="SSF52540">
    <property type="entry name" value="P-loop containing nucleoside triphosphate hydrolases"/>
    <property type="match status" value="1"/>
</dbReference>
<dbReference type="Pfam" id="PF03193">
    <property type="entry name" value="RsgA_GTPase"/>
    <property type="match status" value="1"/>
</dbReference>
<dbReference type="Gene3D" id="1.10.40.50">
    <property type="entry name" value="Probable gtpase engc, domain 3"/>
    <property type="match status" value="1"/>
</dbReference>
<evidence type="ECO:0000256" key="3">
    <source>
        <dbReference type="HAMAP-Rule" id="MF_01820"/>
    </source>
</evidence>
<feature type="domain" description="EngC GTPase" evidence="4">
    <location>
        <begin position="78"/>
        <end position="228"/>
    </location>
</feature>
<keyword evidence="3" id="KW-0378">Hydrolase</keyword>
<dbReference type="KEGG" id="thyd:TTHT_0416"/>
<dbReference type="EMBL" id="AP017470">
    <property type="protein sequence ID" value="BBB32016.1"/>
    <property type="molecule type" value="Genomic_DNA"/>
</dbReference>
<dbReference type="Proteomes" id="UP000595564">
    <property type="component" value="Chromosome"/>
</dbReference>
<dbReference type="GO" id="GO:0003924">
    <property type="term" value="F:GTPase activity"/>
    <property type="evidence" value="ECO:0007669"/>
    <property type="project" value="UniProtKB-UniRule"/>
</dbReference>
<keyword evidence="7" id="KW-1185">Reference proteome</keyword>
<feature type="binding site" evidence="3">
    <location>
        <begin position="173"/>
        <end position="181"/>
    </location>
    <ligand>
        <name>GTP</name>
        <dbReference type="ChEBI" id="CHEBI:37565"/>
    </ligand>
</feature>
<reference evidence="6 7" key="1">
    <citation type="journal article" date="2012" name="Extremophiles">
        <title>Thermotomaculum hydrothermale gen. nov., sp. nov., a novel heterotrophic thermophile within the phylum Acidobacteria from a deep-sea hydrothermal vent chimney in the Southern Okinawa Trough.</title>
        <authorList>
            <person name="Izumi H."/>
            <person name="Nunoura T."/>
            <person name="Miyazaki M."/>
            <person name="Mino S."/>
            <person name="Toki T."/>
            <person name="Takai K."/>
            <person name="Sako Y."/>
            <person name="Sawabe T."/>
            <person name="Nakagawa S."/>
        </authorList>
    </citation>
    <scope>NUCLEOTIDE SEQUENCE [LARGE SCALE GENOMIC DNA]</scope>
    <source>
        <strain evidence="6 7">AC55</strain>
    </source>
</reference>
<dbReference type="PANTHER" id="PTHR32120">
    <property type="entry name" value="SMALL RIBOSOMAL SUBUNIT BIOGENESIS GTPASE RSGA"/>
    <property type="match status" value="1"/>
</dbReference>
<feature type="binding site" evidence="3">
    <location>
        <begin position="118"/>
        <end position="121"/>
    </location>
    <ligand>
        <name>GTP</name>
        <dbReference type="ChEBI" id="CHEBI:37565"/>
    </ligand>
</feature>
<dbReference type="GO" id="GO:0042274">
    <property type="term" value="P:ribosomal small subunit biogenesis"/>
    <property type="evidence" value="ECO:0007669"/>
    <property type="project" value="UniProtKB-UniRule"/>
</dbReference>
<dbReference type="Gene3D" id="2.40.50.140">
    <property type="entry name" value="Nucleic acid-binding proteins"/>
    <property type="match status" value="1"/>
</dbReference>
<keyword evidence="2 3" id="KW-0342">GTP-binding</keyword>
<feature type="binding site" evidence="3">
    <location>
        <position position="260"/>
    </location>
    <ligand>
        <name>Zn(2+)</name>
        <dbReference type="ChEBI" id="CHEBI:29105"/>
    </ligand>
</feature>
<feature type="domain" description="CP-type G" evidence="5">
    <location>
        <begin position="69"/>
        <end position="230"/>
    </location>
</feature>
<dbReference type="Gene3D" id="3.40.50.300">
    <property type="entry name" value="P-loop containing nucleotide triphosphate hydrolases"/>
    <property type="match status" value="1"/>
</dbReference>
<keyword evidence="3" id="KW-0694">RNA-binding</keyword>
<comment type="subcellular location">
    <subcellularLocation>
        <location evidence="3">Cytoplasm</location>
    </subcellularLocation>
</comment>
<sequence length="300" mass="34210">MGKKYKGIIISKEGLGTFGYIPELKERYLAFARGTLIKKKMKKIFVGDYFEGELTDDGKIIIENILPRKNQLFRPKIANVDKVLLITTIKNPPINTGMLDKLLVAYDYYQVEPVIVFNKIDLLETEEEKRELEKWENIYTSAGYTVVKVSAKEKENLNDLIHFLHDNICVFAGASGVGKSSLITAITGVEIKTREVSKKTKRGRHTTVGASLIPFGENSFIGDTAGFSKVDLSYIMDERELSGFFREFTDYTCKFNDCMHITEPQCGVKEALEKGEISEERYNSYLKILEEDFSFNIKRD</sequence>
<comment type="similarity">
    <text evidence="3">Belongs to the TRAFAC class YlqF/YawG GTPase family. RsgA subfamily.</text>
</comment>
<dbReference type="InterPro" id="IPR030378">
    <property type="entry name" value="G_CP_dom"/>
</dbReference>
<feature type="binding site" evidence="3">
    <location>
        <position position="266"/>
    </location>
    <ligand>
        <name>Zn(2+)</name>
        <dbReference type="ChEBI" id="CHEBI:29105"/>
    </ligand>
</feature>
<feature type="binding site" evidence="3">
    <location>
        <position position="253"/>
    </location>
    <ligand>
        <name>Zn(2+)</name>
        <dbReference type="ChEBI" id="CHEBI:29105"/>
    </ligand>
</feature>
<dbReference type="PROSITE" id="PS51721">
    <property type="entry name" value="G_CP"/>
    <property type="match status" value="1"/>
</dbReference>
<dbReference type="InterPro" id="IPR027417">
    <property type="entry name" value="P-loop_NTPase"/>
</dbReference>
<dbReference type="RefSeq" id="WP_201328352.1">
    <property type="nucleotide sequence ID" value="NZ_AP017470.1"/>
</dbReference>
<dbReference type="GO" id="GO:0046872">
    <property type="term" value="F:metal ion binding"/>
    <property type="evidence" value="ECO:0007669"/>
    <property type="project" value="UniProtKB-KW"/>
</dbReference>
<evidence type="ECO:0000313" key="7">
    <source>
        <dbReference type="Proteomes" id="UP000595564"/>
    </source>
</evidence>
<evidence type="ECO:0000259" key="4">
    <source>
        <dbReference type="PROSITE" id="PS50936"/>
    </source>
</evidence>
<keyword evidence="3" id="KW-0699">rRNA-binding</keyword>
<keyword evidence="3" id="KW-0862">Zinc</keyword>
<proteinExistence type="inferred from homology"/>
<comment type="cofactor">
    <cofactor evidence="3">
        <name>Zn(2+)</name>
        <dbReference type="ChEBI" id="CHEBI:29105"/>
    </cofactor>
    <text evidence="3">Binds 1 zinc ion per subunit.</text>
</comment>
<name>A0A7R6PMV8_9BACT</name>
<keyword evidence="3" id="KW-0690">Ribosome biogenesis</keyword>
<feature type="binding site" evidence="3">
    <location>
        <position position="258"/>
    </location>
    <ligand>
        <name>Zn(2+)</name>
        <dbReference type="ChEBI" id="CHEBI:29105"/>
    </ligand>
</feature>